<feature type="coiled-coil region" evidence="1">
    <location>
        <begin position="3"/>
        <end position="44"/>
    </location>
</feature>
<reference evidence="2 3" key="1">
    <citation type="submission" date="2018-06" db="EMBL/GenBank/DDBJ databases">
        <title>Genomic Encyclopedia of Type Strains, Phase III (KMG-III): the genomes of soil and plant-associated and newly described type strains.</title>
        <authorList>
            <person name="Whitman W."/>
        </authorList>
    </citation>
    <scope>NUCLEOTIDE SEQUENCE [LARGE SCALE GENOMIC DNA]</scope>
    <source>
        <strain evidence="2 3">CECT 7732</strain>
    </source>
</reference>
<dbReference type="PANTHER" id="PTHR36508:SF1">
    <property type="entry name" value="PROTEIN SLYX"/>
    <property type="match status" value="1"/>
</dbReference>
<evidence type="ECO:0000256" key="1">
    <source>
        <dbReference type="SAM" id="Coils"/>
    </source>
</evidence>
<dbReference type="AlphaFoldDB" id="A0A366D4Q0"/>
<comment type="caution">
    <text evidence="2">The sequence shown here is derived from an EMBL/GenBank/DDBJ whole genome shotgun (WGS) entry which is preliminary data.</text>
</comment>
<dbReference type="Pfam" id="PF04102">
    <property type="entry name" value="SlyX"/>
    <property type="match status" value="1"/>
</dbReference>
<proteinExistence type="predicted"/>
<dbReference type="PANTHER" id="PTHR36508">
    <property type="entry name" value="PROTEIN SLYX"/>
    <property type="match status" value="1"/>
</dbReference>
<dbReference type="Gene3D" id="1.20.5.300">
    <property type="match status" value="1"/>
</dbReference>
<evidence type="ECO:0000313" key="2">
    <source>
        <dbReference type="EMBL" id="RBO85031.1"/>
    </source>
</evidence>
<evidence type="ECO:0000313" key="3">
    <source>
        <dbReference type="Proteomes" id="UP000252086"/>
    </source>
</evidence>
<dbReference type="OrthoDB" id="8606883at2"/>
<sequence>MNTSQLNLRIDELEMKVQFQEDTIDSLNQALIRQQKDMLILQEQLGLFAKQLESYRQQQSINDNETPPHY</sequence>
<dbReference type="EMBL" id="QNRF01000002">
    <property type="protein sequence ID" value="RBO85031.1"/>
    <property type="molecule type" value="Genomic_DNA"/>
</dbReference>
<organism evidence="2 3">
    <name type="scientific">Marinomonas aquiplantarum</name>
    <dbReference type="NCBI Taxonomy" id="491951"/>
    <lineage>
        <taxon>Bacteria</taxon>
        <taxon>Pseudomonadati</taxon>
        <taxon>Pseudomonadota</taxon>
        <taxon>Gammaproteobacteria</taxon>
        <taxon>Oceanospirillales</taxon>
        <taxon>Oceanospirillaceae</taxon>
        <taxon>Marinomonas</taxon>
    </lineage>
</organism>
<dbReference type="RefSeq" id="WP_113873646.1">
    <property type="nucleotide sequence ID" value="NZ_QNRF01000002.1"/>
</dbReference>
<name>A0A366D4Q0_9GAMM</name>
<gene>
    <name evidence="2" type="ORF">DFP76_102433</name>
</gene>
<dbReference type="Proteomes" id="UP000252086">
    <property type="component" value="Unassembled WGS sequence"/>
</dbReference>
<accession>A0A366D4Q0</accession>
<dbReference type="InterPro" id="IPR007236">
    <property type="entry name" value="SlyX"/>
</dbReference>
<protein>
    <submittedName>
        <fullName evidence="2">SlyX protein</fullName>
    </submittedName>
</protein>
<keyword evidence="1" id="KW-0175">Coiled coil</keyword>
<keyword evidence="3" id="KW-1185">Reference proteome</keyword>